<proteinExistence type="predicted"/>
<accession>A0A315AMD7</accession>
<organism evidence="1 2">
    <name type="scientific">Prunus yedoensis var. nudiflora</name>
    <dbReference type="NCBI Taxonomy" id="2094558"/>
    <lineage>
        <taxon>Eukaryota</taxon>
        <taxon>Viridiplantae</taxon>
        <taxon>Streptophyta</taxon>
        <taxon>Embryophyta</taxon>
        <taxon>Tracheophyta</taxon>
        <taxon>Spermatophyta</taxon>
        <taxon>Magnoliopsida</taxon>
        <taxon>eudicotyledons</taxon>
        <taxon>Gunneridae</taxon>
        <taxon>Pentapetalae</taxon>
        <taxon>rosids</taxon>
        <taxon>fabids</taxon>
        <taxon>Rosales</taxon>
        <taxon>Rosaceae</taxon>
        <taxon>Amygdaloideae</taxon>
        <taxon>Amygdaleae</taxon>
        <taxon>Prunus</taxon>
    </lineage>
</organism>
<evidence type="ECO:0000313" key="2">
    <source>
        <dbReference type="Proteomes" id="UP000250321"/>
    </source>
</evidence>
<sequence length="98" mass="10788">MVKQNKRVFSSPSSSSSSLDTLAEVATQQLMELGDGNGLTVEWVFDEKAVLAEFISFCAKKKRLGMGAQCDREIGIGVGRDWRRKAWVEAMEEVEGCG</sequence>
<comment type="caution">
    <text evidence="1">The sequence shown here is derived from an EMBL/GenBank/DDBJ whole genome shotgun (WGS) entry which is preliminary data.</text>
</comment>
<keyword evidence="2" id="KW-1185">Reference proteome</keyword>
<name>A0A315AMD7_PRUYE</name>
<dbReference type="AlphaFoldDB" id="A0A315AMD7"/>
<dbReference type="EMBL" id="PJQY01000227">
    <property type="protein sequence ID" value="PQQ15496.1"/>
    <property type="molecule type" value="Genomic_DNA"/>
</dbReference>
<evidence type="ECO:0000313" key="1">
    <source>
        <dbReference type="EMBL" id="PQQ15496.1"/>
    </source>
</evidence>
<protein>
    <submittedName>
        <fullName evidence="1">Uncharacterized protein</fullName>
    </submittedName>
</protein>
<gene>
    <name evidence="1" type="ORF">Pyn_28889</name>
</gene>
<reference evidence="1 2" key="1">
    <citation type="submission" date="2018-02" db="EMBL/GenBank/DDBJ databases">
        <title>Draft genome of wild Prunus yedoensis var. nudiflora.</title>
        <authorList>
            <person name="Baek S."/>
            <person name="Kim J.-H."/>
            <person name="Choi K."/>
            <person name="Kim G.-B."/>
            <person name="Cho A."/>
            <person name="Jang H."/>
            <person name="Shin C.-H."/>
            <person name="Yu H.-J."/>
            <person name="Mun J.-H."/>
        </authorList>
    </citation>
    <scope>NUCLEOTIDE SEQUENCE [LARGE SCALE GENOMIC DNA]</scope>
    <source>
        <strain evidence="2">cv. Jeju island</strain>
        <tissue evidence="1">Leaf</tissue>
    </source>
</reference>
<dbReference type="Proteomes" id="UP000250321">
    <property type="component" value="Unassembled WGS sequence"/>
</dbReference>